<dbReference type="RefSeq" id="WP_073216964.1">
    <property type="nucleotide sequence ID" value="NZ_FNNS01000009.1"/>
</dbReference>
<keyword evidence="2" id="KW-1185">Reference proteome</keyword>
<protein>
    <recommendedName>
        <fullName evidence="3">Na(+)-translocating NADH-quinone reductase subunit F</fullName>
    </recommendedName>
</protein>
<evidence type="ECO:0000313" key="1">
    <source>
        <dbReference type="EMBL" id="SHJ00688.1"/>
    </source>
</evidence>
<reference evidence="2" key="1">
    <citation type="submission" date="2016-11" db="EMBL/GenBank/DDBJ databases">
        <authorList>
            <person name="Varghese N."/>
            <person name="Submissions S."/>
        </authorList>
    </citation>
    <scope>NUCLEOTIDE SEQUENCE [LARGE SCALE GENOMIC DNA]</scope>
    <source>
        <strain evidence="2">DSM 26349</strain>
    </source>
</reference>
<organism evidence="1 2">
    <name type="scientific">Aequorivita viscosa</name>
    <dbReference type="NCBI Taxonomy" id="797419"/>
    <lineage>
        <taxon>Bacteria</taxon>
        <taxon>Pseudomonadati</taxon>
        <taxon>Bacteroidota</taxon>
        <taxon>Flavobacteriia</taxon>
        <taxon>Flavobacteriales</taxon>
        <taxon>Flavobacteriaceae</taxon>
        <taxon>Aequorivita</taxon>
    </lineage>
</organism>
<dbReference type="EMBL" id="FQYV01000008">
    <property type="protein sequence ID" value="SHJ00688.1"/>
    <property type="molecule type" value="Genomic_DNA"/>
</dbReference>
<dbReference type="STRING" id="797419.SAMN05216556_10976"/>
<accession>A0A1M6FSH2</accession>
<dbReference type="OrthoDB" id="1119552at2"/>
<dbReference type="AlphaFoldDB" id="A0A1M6FSH2"/>
<evidence type="ECO:0000313" key="2">
    <source>
        <dbReference type="Proteomes" id="UP000184172"/>
    </source>
</evidence>
<dbReference type="Proteomes" id="UP000184172">
    <property type="component" value="Unassembled WGS sequence"/>
</dbReference>
<evidence type="ECO:0008006" key="3">
    <source>
        <dbReference type="Google" id="ProtNLM"/>
    </source>
</evidence>
<gene>
    <name evidence="1" type="ORF">SAMN04487908_10840</name>
</gene>
<name>A0A1M6FSH2_9FLAO</name>
<proteinExistence type="predicted"/>
<sequence length="120" mass="13645">MNEKLSKQELHNLAMNIVGKLLESEGYEFLGVNSKLKRDPQFVVLKDKKLSFIIVRAVSYPEDANAYDPQFMATIKEHATKFEARTFYAGVGLGHGDDYGKPVLKNEDYTLIYNGLQEIK</sequence>